<name>A0A251XL96_CLAMM</name>
<evidence type="ECO:0000313" key="3">
    <source>
        <dbReference type="Proteomes" id="UP000195062"/>
    </source>
</evidence>
<feature type="compositionally biased region" description="Basic and acidic residues" evidence="1">
    <location>
        <begin position="1"/>
        <end position="18"/>
    </location>
</feature>
<gene>
    <name evidence="2" type="ORF">CMMCAS07_04865</name>
</gene>
<feature type="compositionally biased region" description="Low complexity" evidence="1">
    <location>
        <begin position="36"/>
        <end position="46"/>
    </location>
</feature>
<evidence type="ECO:0000256" key="1">
    <source>
        <dbReference type="SAM" id="MobiDB-lite"/>
    </source>
</evidence>
<dbReference type="Proteomes" id="UP000195062">
    <property type="component" value="Unassembled WGS sequence"/>
</dbReference>
<sequence>MRVLRDVGDGVHGAREEEGAASTSQPGARPASRIPTEATTVAATATRADRYRRMSTPAASPAMSAPSGDAATAAPNSTLASPSSALIDG</sequence>
<protein>
    <submittedName>
        <fullName evidence="2">Uncharacterized protein</fullName>
    </submittedName>
</protein>
<keyword evidence="3" id="KW-1185">Reference proteome</keyword>
<feature type="region of interest" description="Disordered" evidence="1">
    <location>
        <begin position="1"/>
        <end position="89"/>
    </location>
</feature>
<reference evidence="2 3" key="1">
    <citation type="submission" date="2016-08" db="EMBL/GenBank/DDBJ databases">
        <title>Genome sequence of Clavibacter michiganensis subsp. michiganensis strain CASJ007.</title>
        <authorList>
            <person name="Thapa S.P."/>
            <person name="Coaker G."/>
        </authorList>
    </citation>
    <scope>NUCLEOTIDE SEQUENCE [LARGE SCALE GENOMIC DNA]</scope>
    <source>
        <strain evidence="2">CASJ007</strain>
    </source>
</reference>
<dbReference type="EMBL" id="MDHH01000001">
    <property type="protein sequence ID" value="OUE04255.1"/>
    <property type="molecule type" value="Genomic_DNA"/>
</dbReference>
<proteinExistence type="predicted"/>
<dbReference type="AlphaFoldDB" id="A0A251XL96"/>
<evidence type="ECO:0000313" key="2">
    <source>
        <dbReference type="EMBL" id="OUE04255.1"/>
    </source>
</evidence>
<accession>A0A251XL96</accession>
<organism evidence="2 3">
    <name type="scientific">Clavibacter michiganensis subsp. michiganensis</name>
    <dbReference type="NCBI Taxonomy" id="33013"/>
    <lineage>
        <taxon>Bacteria</taxon>
        <taxon>Bacillati</taxon>
        <taxon>Actinomycetota</taxon>
        <taxon>Actinomycetes</taxon>
        <taxon>Micrococcales</taxon>
        <taxon>Microbacteriaceae</taxon>
        <taxon>Clavibacter</taxon>
    </lineage>
</organism>
<feature type="compositionally biased region" description="Polar residues" evidence="1">
    <location>
        <begin position="74"/>
        <end position="89"/>
    </location>
</feature>
<feature type="compositionally biased region" description="Low complexity" evidence="1">
    <location>
        <begin position="57"/>
        <end position="71"/>
    </location>
</feature>
<comment type="caution">
    <text evidence="2">The sequence shown here is derived from an EMBL/GenBank/DDBJ whole genome shotgun (WGS) entry which is preliminary data.</text>
</comment>